<dbReference type="AlphaFoldDB" id="A0A2U0T6I8"/>
<accession>A0A2U0T6I8</accession>
<dbReference type="InterPro" id="IPR029058">
    <property type="entry name" value="AB_hydrolase_fold"/>
</dbReference>
<dbReference type="EMBL" id="QENU01000006">
    <property type="protein sequence ID" value="PVX39231.1"/>
    <property type="molecule type" value="Genomic_DNA"/>
</dbReference>
<dbReference type="SUPFAM" id="SSF53474">
    <property type="entry name" value="alpha/beta-Hydrolases"/>
    <property type="match status" value="1"/>
</dbReference>
<feature type="domain" description="AB hydrolase-1" evidence="1">
    <location>
        <begin position="51"/>
        <end position="297"/>
    </location>
</feature>
<evidence type="ECO:0000259" key="1">
    <source>
        <dbReference type="Pfam" id="PF00561"/>
    </source>
</evidence>
<protein>
    <submittedName>
        <fullName evidence="2">Lysophospholipase</fullName>
    </submittedName>
</protein>
<keyword evidence="3" id="KW-1185">Reference proteome</keyword>
<dbReference type="InterPro" id="IPR000073">
    <property type="entry name" value="AB_hydrolase_1"/>
</dbReference>
<comment type="caution">
    <text evidence="2">The sequence shown here is derived from an EMBL/GenBank/DDBJ whole genome shotgun (WGS) entry which is preliminary data.</text>
</comment>
<dbReference type="PANTHER" id="PTHR11614">
    <property type="entry name" value="PHOSPHOLIPASE-RELATED"/>
    <property type="match status" value="1"/>
</dbReference>
<reference evidence="2 3" key="1">
    <citation type="submission" date="2018-05" db="EMBL/GenBank/DDBJ databases">
        <title>Genomic Encyclopedia of Type Strains, Phase IV (KMG-IV): sequencing the most valuable type-strain genomes for metagenomic binning, comparative biology and taxonomic classification.</title>
        <authorList>
            <person name="Goeker M."/>
        </authorList>
    </citation>
    <scope>NUCLEOTIDE SEQUENCE [LARGE SCALE GENOMIC DNA]</scope>
    <source>
        <strain evidence="2 3">DSM 22999</strain>
    </source>
</reference>
<dbReference type="Proteomes" id="UP000245909">
    <property type="component" value="Unassembled WGS sequence"/>
</dbReference>
<proteinExistence type="predicted"/>
<sequence>MIHREAHFHRFALSQLQPFAEHFPIQYIKGQRNCQLAYRHFVRDEETPRKLVILVNGRAENILKWTEIAYDFFLSGYDVLIFDHRGQGYSQRLLKDSEKGYVDEFRFYAEDMAKIIEKVTALYDYQQQHIVAHSLGALISSFYLANYDHHIKSAVFSAPFWGMPLKHPVRDQLVVALMNLLGKGSDYVFGKTAYQPANLDNNELSGCRTRMKWMNRVNRKFPAIHLGGPTFRWVHLCMNAIKQLPKILPRIEIPVLVLQSERERIVSNKNLTKLTALLPNGNIENIAQAKHEILFERDPIREQAMQRILAFFRQAD</sequence>
<dbReference type="InterPro" id="IPR051044">
    <property type="entry name" value="MAG_DAG_Lipase"/>
</dbReference>
<gene>
    <name evidence="2" type="ORF">C8D76_10653</name>
</gene>
<name>A0A2U0T6I8_9PAST</name>
<organism evidence="2 3">
    <name type="scientific">Alitibacter langaaensis DSM 22999</name>
    <dbReference type="NCBI Taxonomy" id="1122935"/>
    <lineage>
        <taxon>Bacteria</taxon>
        <taxon>Pseudomonadati</taxon>
        <taxon>Pseudomonadota</taxon>
        <taxon>Gammaproteobacteria</taxon>
        <taxon>Pasteurellales</taxon>
        <taxon>Pasteurellaceae</taxon>
        <taxon>Alitibacter</taxon>
    </lineage>
</organism>
<dbReference type="Pfam" id="PF00561">
    <property type="entry name" value="Abhydrolase_1"/>
    <property type="match status" value="1"/>
</dbReference>
<evidence type="ECO:0000313" key="2">
    <source>
        <dbReference type="EMBL" id="PVX39231.1"/>
    </source>
</evidence>
<dbReference type="Gene3D" id="3.40.50.1820">
    <property type="entry name" value="alpha/beta hydrolase"/>
    <property type="match status" value="1"/>
</dbReference>
<evidence type="ECO:0000313" key="3">
    <source>
        <dbReference type="Proteomes" id="UP000245909"/>
    </source>
</evidence>